<dbReference type="Proteomes" id="UP000234585">
    <property type="component" value="Unassembled WGS sequence"/>
</dbReference>
<dbReference type="RefSeq" id="XP_024668781.1">
    <property type="nucleotide sequence ID" value="XM_024816906.1"/>
</dbReference>
<accession>A0A2I2F2C3</accession>
<dbReference type="EMBL" id="KZ559173">
    <property type="protein sequence ID" value="PLB34769.1"/>
    <property type="molecule type" value="Genomic_DNA"/>
</dbReference>
<dbReference type="GO" id="GO:0005507">
    <property type="term" value="F:copper ion binding"/>
    <property type="evidence" value="ECO:0007669"/>
    <property type="project" value="TreeGrafter"/>
</dbReference>
<evidence type="ECO:0000256" key="3">
    <source>
        <dbReference type="SAM" id="MobiDB-lite"/>
    </source>
</evidence>
<proteinExistence type="inferred from homology"/>
<dbReference type="STRING" id="41067.A0A2I2F2C3"/>
<dbReference type="PANTHER" id="PTHR12598:SF0">
    <property type="entry name" value="COPPER HOMEOSTASIS PROTEIN CUTC HOMOLOG"/>
    <property type="match status" value="1"/>
</dbReference>
<dbReference type="PANTHER" id="PTHR12598">
    <property type="entry name" value="COPPER HOMEOSTASIS PROTEIN CUTC"/>
    <property type="match status" value="1"/>
</dbReference>
<evidence type="ECO:0000313" key="5">
    <source>
        <dbReference type="Proteomes" id="UP000234585"/>
    </source>
</evidence>
<dbReference type="Gene3D" id="3.20.20.380">
    <property type="entry name" value="Copper homeostasis (CutC) domain"/>
    <property type="match status" value="1"/>
</dbReference>
<organism evidence="4 5">
    <name type="scientific">Aspergillus candidus</name>
    <dbReference type="NCBI Taxonomy" id="41067"/>
    <lineage>
        <taxon>Eukaryota</taxon>
        <taxon>Fungi</taxon>
        <taxon>Dikarya</taxon>
        <taxon>Ascomycota</taxon>
        <taxon>Pezizomycotina</taxon>
        <taxon>Eurotiomycetes</taxon>
        <taxon>Eurotiomycetidae</taxon>
        <taxon>Eurotiales</taxon>
        <taxon>Aspergillaceae</taxon>
        <taxon>Aspergillus</taxon>
        <taxon>Aspergillus subgen. Circumdati</taxon>
    </lineage>
</organism>
<evidence type="ECO:0000256" key="1">
    <source>
        <dbReference type="ARBA" id="ARBA00007768"/>
    </source>
</evidence>
<feature type="region of interest" description="Disordered" evidence="3">
    <location>
        <begin position="41"/>
        <end position="75"/>
    </location>
</feature>
<evidence type="ECO:0000256" key="2">
    <source>
        <dbReference type="ARBA" id="ARBA00019014"/>
    </source>
</evidence>
<feature type="compositionally biased region" description="Basic and acidic residues" evidence="3">
    <location>
        <begin position="45"/>
        <end position="72"/>
    </location>
</feature>
<dbReference type="GeneID" id="36524066"/>
<evidence type="ECO:0000313" key="4">
    <source>
        <dbReference type="EMBL" id="PLB34769.1"/>
    </source>
</evidence>
<dbReference type="AlphaFoldDB" id="A0A2I2F2C3"/>
<dbReference type="OrthoDB" id="7392499at2759"/>
<comment type="similarity">
    <text evidence="1">Belongs to the CutC family.</text>
</comment>
<reference evidence="4 5" key="1">
    <citation type="submission" date="2017-12" db="EMBL/GenBank/DDBJ databases">
        <authorList>
            <consortium name="DOE Joint Genome Institute"/>
            <person name="Haridas S."/>
            <person name="Kjaerbolling I."/>
            <person name="Vesth T.C."/>
            <person name="Frisvad J.C."/>
            <person name="Nybo J.L."/>
            <person name="Theobald S."/>
            <person name="Kuo A."/>
            <person name="Bowyer P."/>
            <person name="Matsuda Y."/>
            <person name="Mondo S."/>
            <person name="Lyhne E.K."/>
            <person name="Kogle M.E."/>
            <person name="Clum A."/>
            <person name="Lipzen A."/>
            <person name="Salamov A."/>
            <person name="Ngan C.Y."/>
            <person name="Daum C."/>
            <person name="Chiniquy J."/>
            <person name="Barry K."/>
            <person name="LaButti K."/>
            <person name="Simmons B.A."/>
            <person name="Magnuson J.K."/>
            <person name="Mortensen U.H."/>
            <person name="Larsen T.O."/>
            <person name="Grigoriev I.V."/>
            <person name="Baker S.E."/>
            <person name="Andersen M.R."/>
            <person name="Nordberg H.P."/>
            <person name="Cantor M.N."/>
            <person name="Hua S.X."/>
        </authorList>
    </citation>
    <scope>NUCLEOTIDE SEQUENCE [LARGE SCALE GENOMIC DNA]</scope>
    <source>
        <strain evidence="4 5">CBS 102.13</strain>
    </source>
</reference>
<keyword evidence="5" id="KW-1185">Reference proteome</keyword>
<dbReference type="Pfam" id="PF03932">
    <property type="entry name" value="CutC"/>
    <property type="match status" value="1"/>
</dbReference>
<dbReference type="SUPFAM" id="SSF110395">
    <property type="entry name" value="CutC-like"/>
    <property type="match status" value="1"/>
</dbReference>
<gene>
    <name evidence="4" type="ORF">BDW47DRAFT_128793</name>
</gene>
<dbReference type="InterPro" id="IPR005627">
    <property type="entry name" value="CutC-like"/>
</dbReference>
<protein>
    <recommendedName>
        <fullName evidence="2">Copper homeostasis protein cutC homolog</fullName>
    </recommendedName>
</protein>
<sequence>MPPIRLHRRSAVMAAAAAAAGMAVAYNVGAALIAHYVQQRGRRRLRDDDSPPRWAPRDKDARHRPRSMKDLDDATATTTTMSNSALLEIACFSGESALIAARAGADRIELCSDYASGGLTPSAETVASVKAQVTVPVYVMIRPHARDFFYEEVEYVEMQATMAKMKEAGADGFVFGILRRTDADEGSPLVDISRNKMLVDLADGRPCTFHRAFDLIPEAEWERAVDDIAACGFQSILTCGGPPGKKASDCVEPLGRLVQRQQERREQNSESETVIPQIIVGGGVRSTNVSGIYRSVQADAFHSAALEGKKAYVSRGEVRRIRGAMDRVIRVRNWESSVEPWNEDAPTDAVTI</sequence>
<dbReference type="InterPro" id="IPR036822">
    <property type="entry name" value="CutC-like_dom_sf"/>
</dbReference>
<name>A0A2I2F2C3_ASPCN</name>